<evidence type="ECO:0000313" key="2">
    <source>
        <dbReference type="Proteomes" id="UP000468388"/>
    </source>
</evidence>
<dbReference type="EMBL" id="WRXO01000012">
    <property type="protein sequence ID" value="MVT44722.1"/>
    <property type="molecule type" value="Genomic_DNA"/>
</dbReference>
<evidence type="ECO:0000313" key="1">
    <source>
        <dbReference type="EMBL" id="MVT44722.1"/>
    </source>
</evidence>
<accession>A0A6N8JKL4</accession>
<protein>
    <submittedName>
        <fullName evidence="1">Uncharacterized protein</fullName>
    </submittedName>
</protein>
<dbReference type="Proteomes" id="UP000468388">
    <property type="component" value="Unassembled WGS sequence"/>
</dbReference>
<keyword evidence="2" id="KW-1185">Reference proteome</keyword>
<proteinExistence type="predicted"/>
<comment type="caution">
    <text evidence="1">The sequence shown here is derived from an EMBL/GenBank/DDBJ whole genome shotgun (WGS) entry which is preliminary data.</text>
</comment>
<reference evidence="1 2" key="1">
    <citation type="submission" date="2019-12" db="EMBL/GenBank/DDBJ databases">
        <title>The draft genomic sequence of strain Chitinophaga oryziterrae JCM 16595.</title>
        <authorList>
            <person name="Zhang X."/>
        </authorList>
    </citation>
    <scope>NUCLEOTIDE SEQUENCE [LARGE SCALE GENOMIC DNA]</scope>
    <source>
        <strain evidence="1 2">JCM 16595</strain>
    </source>
</reference>
<sequence length="86" mass="9139">MKISKFMLLGGAFTLVVGSLFATKTSKKFTAFSTAFAGTPFLGAKLIYAGHLTSATRASHTLFLITANAQATFFTSAASANKIYYK</sequence>
<dbReference type="RefSeq" id="WP_157303509.1">
    <property type="nucleotide sequence ID" value="NZ_BAAAZB010000018.1"/>
</dbReference>
<name>A0A6N8JKL4_9BACT</name>
<organism evidence="1 2">
    <name type="scientific">Chitinophaga oryziterrae</name>
    <dbReference type="NCBI Taxonomy" id="1031224"/>
    <lineage>
        <taxon>Bacteria</taxon>
        <taxon>Pseudomonadati</taxon>
        <taxon>Bacteroidota</taxon>
        <taxon>Chitinophagia</taxon>
        <taxon>Chitinophagales</taxon>
        <taxon>Chitinophagaceae</taxon>
        <taxon>Chitinophaga</taxon>
    </lineage>
</organism>
<gene>
    <name evidence="1" type="ORF">GO495_29280</name>
</gene>
<dbReference type="AlphaFoldDB" id="A0A6N8JKL4"/>